<evidence type="ECO:0000313" key="1">
    <source>
        <dbReference type="EMBL" id="OGH84334.1"/>
    </source>
</evidence>
<evidence type="ECO:0000313" key="2">
    <source>
        <dbReference type="Proteomes" id="UP000177803"/>
    </source>
</evidence>
<proteinExistence type="predicted"/>
<accession>A0A1F6NL09</accession>
<organism evidence="1 2">
    <name type="scientific">Candidatus Magasanikbacteria bacterium RIFOXYA2_FULL_44_8</name>
    <dbReference type="NCBI Taxonomy" id="1798696"/>
    <lineage>
        <taxon>Bacteria</taxon>
        <taxon>Candidatus Magasanikiibacteriota</taxon>
    </lineage>
</organism>
<comment type="caution">
    <text evidence="1">The sequence shown here is derived from an EMBL/GenBank/DDBJ whole genome shotgun (WGS) entry which is preliminary data.</text>
</comment>
<dbReference type="EMBL" id="MFQR01000028">
    <property type="protein sequence ID" value="OGH84334.1"/>
    <property type="molecule type" value="Genomic_DNA"/>
</dbReference>
<sequence length="151" mass="17046">MAKDITNAELAISDRLGIRLVFFRRAAMEAAIKKVFLQVWPLTTTTWKTSDTMNGRVVGAARNGRSDANFQAFKCQMLVAGLWPEIIFQVVDGFLMHSIGSCESTHGSYRARQMLYDVLPKVMPKEIFEIDWTDPEIQRQVTAIAQASTME</sequence>
<name>A0A1F6NL09_9BACT</name>
<dbReference type="AlphaFoldDB" id="A0A1F6NL09"/>
<protein>
    <submittedName>
        <fullName evidence="1">Uncharacterized protein</fullName>
    </submittedName>
</protein>
<reference evidence="1 2" key="1">
    <citation type="journal article" date="2016" name="Nat. Commun.">
        <title>Thousands of microbial genomes shed light on interconnected biogeochemical processes in an aquifer system.</title>
        <authorList>
            <person name="Anantharaman K."/>
            <person name="Brown C.T."/>
            <person name="Hug L.A."/>
            <person name="Sharon I."/>
            <person name="Castelle C.J."/>
            <person name="Probst A.J."/>
            <person name="Thomas B.C."/>
            <person name="Singh A."/>
            <person name="Wilkins M.J."/>
            <person name="Karaoz U."/>
            <person name="Brodie E.L."/>
            <person name="Williams K.H."/>
            <person name="Hubbard S.S."/>
            <person name="Banfield J.F."/>
        </authorList>
    </citation>
    <scope>NUCLEOTIDE SEQUENCE [LARGE SCALE GENOMIC DNA]</scope>
</reference>
<gene>
    <name evidence="1" type="ORF">A2261_02575</name>
</gene>
<dbReference type="Proteomes" id="UP000177803">
    <property type="component" value="Unassembled WGS sequence"/>
</dbReference>